<dbReference type="RefSeq" id="WP_301167006.1">
    <property type="nucleotide sequence ID" value="NZ_JAUHTR010000008.1"/>
</dbReference>
<keyword evidence="3" id="KW-1185">Reference proteome</keyword>
<dbReference type="Gene3D" id="3.20.20.100">
    <property type="entry name" value="NADP-dependent oxidoreductase domain"/>
    <property type="match status" value="1"/>
</dbReference>
<protein>
    <submittedName>
        <fullName evidence="2">Aldo/keto reductase</fullName>
    </submittedName>
</protein>
<name>A0ABT8HYY8_9BACL</name>
<dbReference type="PIRSF" id="PIRSF000097">
    <property type="entry name" value="AKR"/>
    <property type="match status" value="1"/>
</dbReference>
<accession>A0ABT8HYY8</accession>
<dbReference type="InterPro" id="IPR018170">
    <property type="entry name" value="Aldo/ket_reductase_CS"/>
</dbReference>
<evidence type="ECO:0000313" key="3">
    <source>
        <dbReference type="Proteomes" id="UP001172721"/>
    </source>
</evidence>
<dbReference type="InterPro" id="IPR036812">
    <property type="entry name" value="NAD(P)_OxRdtase_dom_sf"/>
</dbReference>
<dbReference type="InterPro" id="IPR020471">
    <property type="entry name" value="AKR"/>
</dbReference>
<dbReference type="PANTHER" id="PTHR43638">
    <property type="entry name" value="OXIDOREDUCTASE, ALDO/KETO REDUCTASE FAMILY PROTEIN"/>
    <property type="match status" value="1"/>
</dbReference>
<comment type="caution">
    <text evidence="2">The sequence shown here is derived from an EMBL/GenBank/DDBJ whole genome shotgun (WGS) entry which is preliminary data.</text>
</comment>
<evidence type="ECO:0000259" key="1">
    <source>
        <dbReference type="Pfam" id="PF00248"/>
    </source>
</evidence>
<dbReference type="EMBL" id="JAUHTR010000008">
    <property type="protein sequence ID" value="MDN4525989.1"/>
    <property type="molecule type" value="Genomic_DNA"/>
</dbReference>
<proteinExistence type="predicted"/>
<sequence length="283" mass="32059">MLYRRLANTSERIPAIGQGTWKMGENKVTEKQEIEALRFGIEQGLTLIDTAEEYGKGGAEKVVGQAIRDVRKEVFLVTKVSAKNCSYQGVLRAAEDSLERLKTNTIDLYLQHWPSEEFELAETMEAMAELVRKSLVKNVGVSNFSPQLMQEAQHHLGSIPLVCNQVAYHLNDRRAERDVLPYCKENNLTVMGYSPFGYAPKVFGMAGFPETGSREREVLDDIANKYHASAYQVALNWVLRQEPLVTIPKAASKEHIKDNLNALRFKLEEEDLEQIELTFPVIK</sequence>
<dbReference type="Pfam" id="PF00248">
    <property type="entry name" value="Aldo_ket_red"/>
    <property type="match status" value="1"/>
</dbReference>
<dbReference type="PROSITE" id="PS00062">
    <property type="entry name" value="ALDOKETO_REDUCTASE_2"/>
    <property type="match status" value="1"/>
</dbReference>
<reference evidence="2" key="1">
    <citation type="submission" date="2023-07" db="EMBL/GenBank/DDBJ databases">
        <title>Fictibacillus sp. isolated from freshwater pond.</title>
        <authorList>
            <person name="Kirdat K."/>
            <person name="Bhat A."/>
            <person name="Mourya A."/>
            <person name="Yadav A."/>
        </authorList>
    </citation>
    <scope>NUCLEOTIDE SEQUENCE</scope>
    <source>
        <strain evidence="2">NE201</strain>
    </source>
</reference>
<dbReference type="InterPro" id="IPR023210">
    <property type="entry name" value="NADP_OxRdtase_dom"/>
</dbReference>
<organism evidence="2 3">
    <name type="scientific">Fictibacillus fluitans</name>
    <dbReference type="NCBI Taxonomy" id="3058422"/>
    <lineage>
        <taxon>Bacteria</taxon>
        <taxon>Bacillati</taxon>
        <taxon>Bacillota</taxon>
        <taxon>Bacilli</taxon>
        <taxon>Bacillales</taxon>
        <taxon>Fictibacillaceae</taxon>
        <taxon>Fictibacillus</taxon>
    </lineage>
</organism>
<evidence type="ECO:0000313" key="2">
    <source>
        <dbReference type="EMBL" id="MDN4525989.1"/>
    </source>
</evidence>
<dbReference type="PRINTS" id="PR00069">
    <property type="entry name" value="ALDKETRDTASE"/>
</dbReference>
<dbReference type="Proteomes" id="UP001172721">
    <property type="component" value="Unassembled WGS sequence"/>
</dbReference>
<gene>
    <name evidence="2" type="ORF">QYB97_16000</name>
</gene>
<dbReference type="PANTHER" id="PTHR43638:SF3">
    <property type="entry name" value="ALDEHYDE REDUCTASE"/>
    <property type="match status" value="1"/>
</dbReference>
<dbReference type="SUPFAM" id="SSF51430">
    <property type="entry name" value="NAD(P)-linked oxidoreductase"/>
    <property type="match status" value="1"/>
</dbReference>
<feature type="domain" description="NADP-dependent oxidoreductase" evidence="1">
    <location>
        <begin position="16"/>
        <end position="276"/>
    </location>
</feature>